<evidence type="ECO:0000313" key="2">
    <source>
        <dbReference type="Proteomes" id="UP001580391"/>
    </source>
</evidence>
<dbReference type="RefSeq" id="WP_375517336.1">
    <property type="nucleotide sequence ID" value="NZ_JBHILI010000008.1"/>
</dbReference>
<proteinExistence type="predicted"/>
<name>A0ABV5BQE3_9LEPT</name>
<dbReference type="Proteomes" id="UP001580391">
    <property type="component" value="Unassembled WGS sequence"/>
</dbReference>
<gene>
    <name evidence="1" type="ORF">ACE5IX_13535</name>
</gene>
<keyword evidence="2" id="KW-1185">Reference proteome</keyword>
<sequence>MKSVRRSTFSDILFLLLFFCLMDCSYLTRTGSPAYPVLLNNTLSVQVMPGKIYFGGILENSNQGGSAFFNRSHEHYVAIQAAKMRLEEKLLHLGGKKDAQERDKEAIFKIAVSVYARPTYEYFACSGGSFGDPMHPMYLPKISYGLSLCQINVFFHYLTLGIVPLETEGQIEVEYDISYRDKKFSYNYYPKYKAYQGIYPAFRRESRSATESDYLYLAIYDSLLEESLNYLLSDLINEKVILK</sequence>
<reference evidence="1 2" key="1">
    <citation type="submission" date="2024-09" db="EMBL/GenBank/DDBJ databases">
        <title>Taxonomic and Genotyping Characterization of Leptospira Strains isolated from Multiple Sources in Colombia highlights the importance of intermediate species.</title>
        <authorList>
            <person name="Torres Higuera L."/>
            <person name="Rojas Tapias D."/>
            <person name="Jimenez Velasquez S."/>
            <person name="Renjifo Ibanez C."/>
        </authorList>
    </citation>
    <scope>NUCLEOTIDE SEQUENCE [LARGE SCALE GENOMIC DNA]</scope>
    <source>
        <strain evidence="1 2">Lep080</strain>
    </source>
</reference>
<protein>
    <recommendedName>
        <fullName evidence="3">Lipoprotein</fullName>
    </recommendedName>
</protein>
<accession>A0ABV5BQE3</accession>
<organism evidence="1 2">
    <name type="scientific">Leptospira wolffii</name>
    <dbReference type="NCBI Taxonomy" id="409998"/>
    <lineage>
        <taxon>Bacteria</taxon>
        <taxon>Pseudomonadati</taxon>
        <taxon>Spirochaetota</taxon>
        <taxon>Spirochaetia</taxon>
        <taxon>Leptospirales</taxon>
        <taxon>Leptospiraceae</taxon>
        <taxon>Leptospira</taxon>
    </lineage>
</organism>
<comment type="caution">
    <text evidence="1">The sequence shown here is derived from an EMBL/GenBank/DDBJ whole genome shotgun (WGS) entry which is preliminary data.</text>
</comment>
<evidence type="ECO:0000313" key="1">
    <source>
        <dbReference type="EMBL" id="MFB5737538.1"/>
    </source>
</evidence>
<dbReference type="EMBL" id="JBHILJ010000007">
    <property type="protein sequence ID" value="MFB5737538.1"/>
    <property type="molecule type" value="Genomic_DNA"/>
</dbReference>
<evidence type="ECO:0008006" key="3">
    <source>
        <dbReference type="Google" id="ProtNLM"/>
    </source>
</evidence>